<dbReference type="SMART" id="SM00460">
    <property type="entry name" value="TGc"/>
    <property type="match status" value="1"/>
</dbReference>
<reference evidence="3" key="1">
    <citation type="journal article" date="2015" name="Nature">
        <title>Complex archaea that bridge the gap between prokaryotes and eukaryotes.</title>
        <authorList>
            <person name="Spang A."/>
            <person name="Saw J.H."/>
            <person name="Jorgensen S.L."/>
            <person name="Zaremba-Niedzwiedzka K."/>
            <person name="Martijn J."/>
            <person name="Lind A.E."/>
            <person name="van Eijk R."/>
            <person name="Schleper C."/>
            <person name="Guy L."/>
            <person name="Ettema T.J."/>
        </authorList>
    </citation>
    <scope>NUCLEOTIDE SEQUENCE</scope>
</reference>
<protein>
    <recommendedName>
        <fullName evidence="2">Transglutaminase-like domain-containing protein</fullName>
    </recommendedName>
</protein>
<evidence type="ECO:0000259" key="2">
    <source>
        <dbReference type="SMART" id="SM00460"/>
    </source>
</evidence>
<evidence type="ECO:0000256" key="1">
    <source>
        <dbReference type="SAM" id="Phobius"/>
    </source>
</evidence>
<dbReference type="Pfam" id="PF11992">
    <property type="entry name" value="TgpA_N"/>
    <property type="match status" value="1"/>
</dbReference>
<dbReference type="InterPro" id="IPR021878">
    <property type="entry name" value="TgpA_N"/>
</dbReference>
<dbReference type="EMBL" id="LAZR01000001">
    <property type="protein sequence ID" value="KKO12899.1"/>
    <property type="molecule type" value="Genomic_DNA"/>
</dbReference>
<sequence length="602" mass="68176">MDLMVDNRGQDLVIPAALIASVALILPALQTQPWWLILPCLICLILRWRLLAFALLFAAISYADTWASGVYYLGLSLLLLMPMHSNPGANSATQLLGALRQVLLSLPIFAVIVALAAGARWTEQRTPTQTMTGVSDTMTPGSVSELVNDSNLAMRVRFTDDTTALQSQDLYWRGLVLEDFDGRTWSRSNRLQFDLDPVPTQASRQLKYLVTLEPNRQFWLYGLHQAYTSRAQTYRDARGMLVTADMVRQRIRYPVTSILPPPELRLDVESRQRNLALPADSNPQTRQWIGNLRARHENDRELSAAVMRYFSDEAFFYTLTPTRTTEAQIDDFLFNTREGFCEHYAGALTFVLRAAGIPARVVTGYQGGDFNPITDHWTVYQYNAHAWVEAWFPGSGWERLDPTTQIAPERISSGIDAWLASLSSDAERNLDAGIRQRLQLAAIPGYHSMRNSLDALQYSWNLSMYDNEGSLRTEDLSDWLTGQGLGNLPVWLLAALLVFVGLRATLSGRKRQHRLSPALREYLRLNARLRHAGLGREPSETIKRHLERVSETWPENAGQWQRLGRMLTEAEYRTATMDRADIRRTAAQLLSASRRRRADHTG</sequence>
<keyword evidence="1" id="KW-0472">Membrane</keyword>
<gene>
    <name evidence="3" type="ORF">LCGC14_0009160</name>
</gene>
<dbReference type="PANTHER" id="PTHR42736:SF1">
    <property type="entry name" value="PROTEIN-GLUTAMINE GAMMA-GLUTAMYLTRANSFERASE"/>
    <property type="match status" value="1"/>
</dbReference>
<dbReference type="InterPro" id="IPR052901">
    <property type="entry name" value="Bact_TGase-like"/>
</dbReference>
<keyword evidence="1" id="KW-1133">Transmembrane helix</keyword>
<feature type="domain" description="Transglutaminase-like" evidence="2">
    <location>
        <begin position="333"/>
        <end position="404"/>
    </location>
</feature>
<dbReference type="SUPFAM" id="SSF54001">
    <property type="entry name" value="Cysteine proteinases"/>
    <property type="match status" value="1"/>
</dbReference>
<organism evidence="3">
    <name type="scientific">marine sediment metagenome</name>
    <dbReference type="NCBI Taxonomy" id="412755"/>
    <lineage>
        <taxon>unclassified sequences</taxon>
        <taxon>metagenomes</taxon>
        <taxon>ecological metagenomes</taxon>
    </lineage>
</organism>
<comment type="caution">
    <text evidence="3">The sequence shown here is derived from an EMBL/GenBank/DDBJ whole genome shotgun (WGS) entry which is preliminary data.</text>
</comment>
<feature type="transmembrane region" description="Helical" evidence="1">
    <location>
        <begin position="12"/>
        <end position="29"/>
    </location>
</feature>
<dbReference type="Gene3D" id="3.10.620.30">
    <property type="match status" value="1"/>
</dbReference>
<keyword evidence="1" id="KW-0812">Transmembrane</keyword>
<feature type="transmembrane region" description="Helical" evidence="1">
    <location>
        <begin position="36"/>
        <end position="59"/>
    </location>
</feature>
<evidence type="ECO:0000313" key="3">
    <source>
        <dbReference type="EMBL" id="KKO12899.1"/>
    </source>
</evidence>
<accession>A0A0F9Z6D7</accession>
<dbReference type="AlphaFoldDB" id="A0A0F9Z6D7"/>
<dbReference type="InterPro" id="IPR002931">
    <property type="entry name" value="Transglutaminase-like"/>
</dbReference>
<proteinExistence type="predicted"/>
<feature type="transmembrane region" description="Helical" evidence="1">
    <location>
        <begin position="488"/>
        <end position="506"/>
    </location>
</feature>
<name>A0A0F9Z6D7_9ZZZZ</name>
<dbReference type="InterPro" id="IPR038765">
    <property type="entry name" value="Papain-like_cys_pep_sf"/>
</dbReference>
<dbReference type="Pfam" id="PF01841">
    <property type="entry name" value="Transglut_core"/>
    <property type="match status" value="1"/>
</dbReference>
<dbReference type="PANTHER" id="PTHR42736">
    <property type="entry name" value="PROTEIN-GLUTAMINE GAMMA-GLUTAMYLTRANSFERASE"/>
    <property type="match status" value="1"/>
</dbReference>